<dbReference type="InterPro" id="IPR011051">
    <property type="entry name" value="RmlC_Cupin_sf"/>
</dbReference>
<dbReference type="SUPFAM" id="SSF51182">
    <property type="entry name" value="RmlC-like cupins"/>
    <property type="match status" value="1"/>
</dbReference>
<name>A0A372L868_9BACI</name>
<dbReference type="Proteomes" id="UP000262939">
    <property type="component" value="Unassembled WGS sequence"/>
</dbReference>
<reference evidence="2 3" key="1">
    <citation type="submission" date="2018-08" db="EMBL/GenBank/DDBJ databases">
        <title>Bacillus chawlae sp. nov., Bacillus glennii sp. nov., and Bacillus saganii sp. nov. Isolated from the Vehicle Assembly Building at Kennedy Space Center where the Viking Spacecraft were Assembled.</title>
        <authorList>
            <person name="Seuylemezian A."/>
            <person name="Vaishampayan P."/>
        </authorList>
    </citation>
    <scope>NUCLEOTIDE SEQUENCE [LARGE SCALE GENOMIC DNA]</scope>
    <source>
        <strain evidence="2 3">V44-8</strain>
    </source>
</reference>
<dbReference type="EMBL" id="QVTD01000016">
    <property type="protein sequence ID" value="RFU61222.1"/>
    <property type="molecule type" value="Genomic_DNA"/>
</dbReference>
<evidence type="ECO:0000313" key="2">
    <source>
        <dbReference type="EMBL" id="RFU61222.1"/>
    </source>
</evidence>
<dbReference type="InterPro" id="IPR052538">
    <property type="entry name" value="Flavonoid_dioxygenase-like"/>
</dbReference>
<dbReference type="InterPro" id="IPR043720">
    <property type="entry name" value="DUF5661"/>
</dbReference>
<dbReference type="InterPro" id="IPR014710">
    <property type="entry name" value="RmlC-like_jellyroll"/>
</dbReference>
<dbReference type="AlphaFoldDB" id="A0A372L868"/>
<evidence type="ECO:0000259" key="1">
    <source>
        <dbReference type="Pfam" id="PF07883"/>
    </source>
</evidence>
<sequence>MYYEPFMYPDQYQRNPYYTNVPMFNHVGPPNYRAVNDDAYRSGFLSPQNARNKIKIRDYGPNPFAININEATKQNNTYRTALWTGTHLQVTLMSLNIGEDIGLEIHPDVDQFLRIEQGQGIVQMGKRKDNLNFKRNVYDDSAIMIPAGTWHNLTNTGKIPLKLYSIYSPPNHPFGTVHIKKEDAMAAEEDHGRNVYRLKNNGSVKTSFSKAEAAAIALLLGINFNKSKFDLDQFWMGVNTELEHGKQSSQTNVTGDDPIITGKIALAHLNEFPDYYKRLKLLEEEAKFYWSK</sequence>
<dbReference type="InterPro" id="IPR013096">
    <property type="entry name" value="Cupin_2"/>
</dbReference>
<evidence type="ECO:0000313" key="3">
    <source>
        <dbReference type="Proteomes" id="UP000262939"/>
    </source>
</evidence>
<dbReference type="Gene3D" id="2.60.120.10">
    <property type="entry name" value="Jelly Rolls"/>
    <property type="match status" value="1"/>
</dbReference>
<protein>
    <submittedName>
        <fullName evidence="2">Cupin domain-containing protein</fullName>
    </submittedName>
</protein>
<feature type="domain" description="Cupin type-2" evidence="1">
    <location>
        <begin position="92"/>
        <end position="167"/>
    </location>
</feature>
<proteinExistence type="predicted"/>
<comment type="caution">
    <text evidence="2">The sequence shown here is derived from an EMBL/GenBank/DDBJ whole genome shotgun (WGS) entry which is preliminary data.</text>
</comment>
<dbReference type="PANTHER" id="PTHR43346:SF1">
    <property type="entry name" value="QUERCETIN 2,3-DIOXYGENASE-RELATED"/>
    <property type="match status" value="1"/>
</dbReference>
<dbReference type="Pfam" id="PF07883">
    <property type="entry name" value="Cupin_2"/>
    <property type="match status" value="1"/>
</dbReference>
<dbReference type="PANTHER" id="PTHR43346">
    <property type="entry name" value="LIGAND BINDING DOMAIN PROTEIN, PUTATIVE (AFU_ORTHOLOGUE AFUA_6G14370)-RELATED"/>
    <property type="match status" value="1"/>
</dbReference>
<keyword evidence="3" id="KW-1185">Reference proteome</keyword>
<dbReference type="OrthoDB" id="3231985at2"/>
<organism evidence="2 3">
    <name type="scientific">Peribacillus glennii</name>
    <dbReference type="NCBI Taxonomy" id="2303991"/>
    <lineage>
        <taxon>Bacteria</taxon>
        <taxon>Bacillati</taxon>
        <taxon>Bacillota</taxon>
        <taxon>Bacilli</taxon>
        <taxon>Bacillales</taxon>
        <taxon>Bacillaceae</taxon>
        <taxon>Peribacillus</taxon>
    </lineage>
</organism>
<dbReference type="CDD" id="cd02223">
    <property type="entry name" value="cupin_Bh2720-like"/>
    <property type="match status" value="1"/>
</dbReference>
<accession>A0A372L868</accession>
<gene>
    <name evidence="2" type="ORF">D0466_18575</name>
</gene>
<dbReference type="Pfam" id="PF18905">
    <property type="entry name" value="DUF5661"/>
    <property type="match status" value="1"/>
</dbReference>